<protein>
    <submittedName>
        <fullName evidence="5">ParB-like partition protein</fullName>
    </submittedName>
</protein>
<feature type="compositionally biased region" description="Basic and acidic residues" evidence="3">
    <location>
        <begin position="283"/>
        <end position="301"/>
    </location>
</feature>
<name>A0ABM9QHA1_9FIRM</name>
<dbReference type="Gene3D" id="3.90.1530.30">
    <property type="match status" value="1"/>
</dbReference>
<evidence type="ECO:0000256" key="3">
    <source>
        <dbReference type="SAM" id="MobiDB-lite"/>
    </source>
</evidence>
<accession>A0ABM9QHA1</accession>
<evidence type="ECO:0000313" key="5">
    <source>
        <dbReference type="EMBL" id="CCO05298.1"/>
    </source>
</evidence>
<evidence type="ECO:0000256" key="2">
    <source>
        <dbReference type="ARBA" id="ARBA00022829"/>
    </source>
</evidence>
<proteinExistence type="inferred from homology"/>
<dbReference type="Pfam" id="PF02195">
    <property type="entry name" value="ParB_N"/>
    <property type="match status" value="1"/>
</dbReference>
<dbReference type="EMBL" id="HF545616">
    <property type="protein sequence ID" value="CCO05298.1"/>
    <property type="molecule type" value="Genomic_DNA"/>
</dbReference>
<dbReference type="SUPFAM" id="SSF109709">
    <property type="entry name" value="KorB DNA-binding domain-like"/>
    <property type="match status" value="1"/>
</dbReference>
<dbReference type="PANTHER" id="PTHR33375:SF1">
    <property type="entry name" value="CHROMOSOME-PARTITIONING PROTEIN PARB-RELATED"/>
    <property type="match status" value="1"/>
</dbReference>
<evidence type="ECO:0000256" key="1">
    <source>
        <dbReference type="ARBA" id="ARBA00006295"/>
    </source>
</evidence>
<dbReference type="NCBIfam" id="TIGR00180">
    <property type="entry name" value="parB_part"/>
    <property type="match status" value="1"/>
</dbReference>
<dbReference type="Gene3D" id="1.10.10.2830">
    <property type="match status" value="1"/>
</dbReference>
<dbReference type="RefSeq" id="WP_051706665.1">
    <property type="nucleotide sequence ID" value="NZ_HF545616.1"/>
</dbReference>
<dbReference type="SUPFAM" id="SSF110849">
    <property type="entry name" value="ParB/Sulfiredoxin"/>
    <property type="match status" value="1"/>
</dbReference>
<dbReference type="PANTHER" id="PTHR33375">
    <property type="entry name" value="CHROMOSOME-PARTITIONING PROTEIN PARB-RELATED"/>
    <property type="match status" value="1"/>
</dbReference>
<dbReference type="InterPro" id="IPR003115">
    <property type="entry name" value="ParB_N"/>
</dbReference>
<keyword evidence="2" id="KW-0159">Chromosome partition</keyword>
<organism evidence="5 6">
    <name type="scientific">Ruminococcus bicirculans</name>
    <name type="common">ex Wegman et al. 2014</name>
    <dbReference type="NCBI Taxonomy" id="1160721"/>
    <lineage>
        <taxon>Bacteria</taxon>
        <taxon>Bacillati</taxon>
        <taxon>Bacillota</taxon>
        <taxon>Clostridia</taxon>
        <taxon>Eubacteriales</taxon>
        <taxon>Oscillospiraceae</taxon>
        <taxon>Ruminococcus</taxon>
    </lineage>
</organism>
<dbReference type="InterPro" id="IPR041468">
    <property type="entry name" value="HTH_ParB/Spo0J"/>
</dbReference>
<gene>
    <name evidence="5" type="ORF">RBI_I01596</name>
</gene>
<dbReference type="InterPro" id="IPR036086">
    <property type="entry name" value="ParB/Sulfiredoxin_sf"/>
</dbReference>
<sequence>MKVVSRNVDLPISKIYPHPDNPRKDVGDVSELAESIKANGIFQNLTVVGGGKGAPTADDYTVIIGHRRLSAAKQAGLKQVPCMVVEMDEREQAATMLLENMQRSDLTIYEQAQGFQMMLDLGETQDGIAEKTGFSKSTIRHRLKLLELDPEEFAKAQERQATFSDYIELEKLKNPESKTEALKAIGTSSFKYTIERLITRENAVANAEKVMEFLDGKLKKIQYDNRFQYKQIGYMPISKTLTEERQKEIDDLIGKGAKYYTVSSVSPEYAWAYIYADAEQADDTEKQKRTEQENRRRAREAKISKLERQTAALRKAFVKEFANREYIGKVTEAFLTSYYLDDIDYDEVAEVLGIELKDSESCDDLTKNPNYKKQVKQHPESVMLAMLLTVYEGTYRTAVHDFNGDYRRNDQLGEWYAILTRVGYRMSSDEIKLLSGEHECFREEAK</sequence>
<dbReference type="InterPro" id="IPR050336">
    <property type="entry name" value="Chromosome_partition/occlusion"/>
</dbReference>
<keyword evidence="6" id="KW-1185">Reference proteome</keyword>
<feature type="region of interest" description="Disordered" evidence="3">
    <location>
        <begin position="282"/>
        <end position="301"/>
    </location>
</feature>
<dbReference type="Proteomes" id="UP000027600">
    <property type="component" value="Chromosome I"/>
</dbReference>
<evidence type="ECO:0000259" key="4">
    <source>
        <dbReference type="SMART" id="SM00470"/>
    </source>
</evidence>
<comment type="similarity">
    <text evidence="1">Belongs to the ParB family.</text>
</comment>
<dbReference type="SMART" id="SM00470">
    <property type="entry name" value="ParB"/>
    <property type="match status" value="1"/>
</dbReference>
<dbReference type="Pfam" id="PF17762">
    <property type="entry name" value="HTH_ParB"/>
    <property type="match status" value="1"/>
</dbReference>
<feature type="domain" description="ParB-like N-terminal" evidence="4">
    <location>
        <begin position="8"/>
        <end position="101"/>
    </location>
</feature>
<dbReference type="InterPro" id="IPR004437">
    <property type="entry name" value="ParB/RepB/Spo0J"/>
</dbReference>
<reference evidence="5 6" key="1">
    <citation type="journal article" date="2014" name="Int. J. Syst. Evol. Microbiol.">
        <title>Complete genome of a new Firmicutes species belonging to the dominant human colonic microbiota ('Ruminococcus bicirculans') reveals two chromosomes and a selective capacity to utilize plant glucans.</title>
        <authorList>
            <consortium name="NISC Comparative Sequencing Program"/>
            <person name="Wegmann U."/>
            <person name="Louis P."/>
            <person name="Goesmann A."/>
            <person name="Henrissat B."/>
            <person name="Duncan S.H."/>
            <person name="Flint H.J."/>
        </authorList>
    </citation>
    <scope>NUCLEOTIDE SEQUENCE [LARGE SCALE GENOMIC DNA]</scope>
    <source>
        <strain evidence="5 6">80/3</strain>
    </source>
</reference>
<evidence type="ECO:0000313" key="6">
    <source>
        <dbReference type="Proteomes" id="UP000027600"/>
    </source>
</evidence>